<protein>
    <submittedName>
        <fullName evidence="1">Uncharacterized protein</fullName>
    </submittedName>
</protein>
<gene>
    <name evidence="1" type="ORF">O1611_g10486</name>
</gene>
<dbReference type="EMBL" id="JAPUUL010004235">
    <property type="protein sequence ID" value="KAJ8119976.1"/>
    <property type="molecule type" value="Genomic_DNA"/>
</dbReference>
<evidence type="ECO:0000313" key="1">
    <source>
        <dbReference type="EMBL" id="KAJ8119976.1"/>
    </source>
</evidence>
<proteinExistence type="predicted"/>
<organism evidence="1 2">
    <name type="scientific">Lasiodiplodia mahajangana</name>
    <dbReference type="NCBI Taxonomy" id="1108764"/>
    <lineage>
        <taxon>Eukaryota</taxon>
        <taxon>Fungi</taxon>
        <taxon>Dikarya</taxon>
        <taxon>Ascomycota</taxon>
        <taxon>Pezizomycotina</taxon>
        <taxon>Dothideomycetes</taxon>
        <taxon>Dothideomycetes incertae sedis</taxon>
        <taxon>Botryosphaeriales</taxon>
        <taxon>Botryosphaeriaceae</taxon>
        <taxon>Lasiodiplodia</taxon>
    </lineage>
</organism>
<evidence type="ECO:0000313" key="2">
    <source>
        <dbReference type="Proteomes" id="UP001153332"/>
    </source>
</evidence>
<name>A0ACC2IXM7_9PEZI</name>
<reference evidence="1" key="1">
    <citation type="submission" date="2022-12" db="EMBL/GenBank/DDBJ databases">
        <title>Genome Sequence of Lasiodiplodia mahajangana.</title>
        <authorList>
            <person name="Buettner E."/>
        </authorList>
    </citation>
    <scope>NUCLEOTIDE SEQUENCE</scope>
    <source>
        <strain evidence="1">VT137</strain>
    </source>
</reference>
<keyword evidence="2" id="KW-1185">Reference proteome</keyword>
<dbReference type="Proteomes" id="UP001153332">
    <property type="component" value="Unassembled WGS sequence"/>
</dbReference>
<comment type="caution">
    <text evidence="1">The sequence shown here is derived from an EMBL/GenBank/DDBJ whole genome shotgun (WGS) entry which is preliminary data.</text>
</comment>
<sequence length="610" mass="67300">MASLSLDTSLPMRPSYGSKGTDIVLWANYFALQAPAQLVLYQHNLTVTPQAAGKKLSHIIRLFLQTPELKAVSQQVATDFKSILIAREQIASQSIELPYRAEGEDEPLRDARKYTVKLDLDKALSVGDLVTYLASADMNTQPIETSPIIQGLNILVNHFNKSKPSDQVATIGSSKSFSLSTKDTMNLDDCVRGIRGYFTSVRAATARILLNVQINHSAFYIDMDLDTLMTNFKNNGGSLPQFESFIRRLRVKVNHLKTKYNKNKQEIIRAKVISRLANIDDGRAEQGHPQLLAHLPRVKRYGAGARDVEFWLDAPPGGNAPSTPKGKGAASAGGRYISVYDYFKSAYKIAIRDPNLPVVNVGTKEKPTYLPAQVCTILPGQPMRRQLSPGQTSKMIAFAVRPPAANATSIVNEGLKANGLPGGASPTQLEKFGAAVSTDLITVRGRLLQEPRVIYSNNQLTFINGGSWNMVRSGLPMKFCVASRMPKWGLVNFEMAEAYPYSFKISDELLPKIKEAYKDVWESAGLMTGPSDGVRTIKLKNDDDPALDTYFQDATKRGVRLLFVILPQSPIPLYNRIKKLGDTKHAIHTLSRSTSNLEAKITTFSPKAWA</sequence>
<accession>A0ACC2IXM7</accession>